<dbReference type="OrthoDB" id="2548233at2759"/>
<evidence type="ECO:0000313" key="1">
    <source>
        <dbReference type="EMBL" id="EST07191.1"/>
    </source>
</evidence>
<dbReference type="SUPFAM" id="SSF52777">
    <property type="entry name" value="CoA-dependent acyltransferases"/>
    <property type="match status" value="1"/>
</dbReference>
<dbReference type="Gene3D" id="3.30.559.30">
    <property type="entry name" value="Nonribosomal peptide synthetase, condensation domain"/>
    <property type="match status" value="1"/>
</dbReference>
<reference evidence="2" key="1">
    <citation type="journal article" date="2013" name="Genome Announc.">
        <title>Draft genome sequence of Pseudozyma brasiliensis sp. nov. strain GHG001, a high producer of endo-1,4-xylanase isolated from an insect pest of sugarcane.</title>
        <authorList>
            <person name="Oliveira J.V.D.C."/>
            <person name="dos Santos R.A.C."/>
            <person name="Borges T.A."/>
            <person name="Riano-Pachon D.M."/>
            <person name="Goldman G.H."/>
        </authorList>
    </citation>
    <scope>NUCLEOTIDE SEQUENCE [LARGE SCALE GENOMIC DNA]</scope>
    <source>
        <strain evidence="2">GHG001</strain>
    </source>
</reference>
<dbReference type="EMBL" id="KI545864">
    <property type="protein sequence ID" value="EST07191.1"/>
    <property type="molecule type" value="Genomic_DNA"/>
</dbReference>
<keyword evidence="2" id="KW-1185">Reference proteome</keyword>
<dbReference type="Proteomes" id="UP000019377">
    <property type="component" value="Unassembled WGS sequence"/>
</dbReference>
<accession>V5EA04</accession>
<gene>
    <name evidence="1" type="ORF">PSEUBRA_SCAF21g03411</name>
</gene>
<evidence type="ECO:0000313" key="2">
    <source>
        <dbReference type="Proteomes" id="UP000019377"/>
    </source>
</evidence>
<sequence length="351" mass="38967">MVGRMVAFALARESRVGRVLSSPLIALVRRTVAKGEVFPLGLLPPRSQTSERTHTGFLSTTLSATQTTALLTILKQRGLTLAPFLEAAAHMTTTWVRAHRGLAGNTKWDGPNRLLGSFSNAVSKRDTLLPEHQRYLGLCMSGFPTTVPASSAVWSQTSIASPTGPQDPLPSVSDSDRCTLWALSSDLAYQYKEGRAKESWLQLDEALLWETMKSEYRVMKPESYPSMVWLSSLGKVESFFRASHPITSEHENKASRTEHGDGRWSKVGAALEVDDLRLIGRVAIRQPILHVFTFRGTTTIQFSFADWLYNTSKVSHGSETQRQNILAYWLQVFTTLIDAVLLDATQSPVMQ</sequence>
<dbReference type="GeneID" id="27419093"/>
<organism evidence="1 2">
    <name type="scientific">Kalmanozyma brasiliensis (strain GHG001)</name>
    <name type="common">Yeast</name>
    <name type="synonym">Pseudozyma brasiliensis</name>
    <dbReference type="NCBI Taxonomy" id="1365824"/>
    <lineage>
        <taxon>Eukaryota</taxon>
        <taxon>Fungi</taxon>
        <taxon>Dikarya</taxon>
        <taxon>Basidiomycota</taxon>
        <taxon>Ustilaginomycotina</taxon>
        <taxon>Ustilaginomycetes</taxon>
        <taxon>Ustilaginales</taxon>
        <taxon>Ustilaginaceae</taxon>
        <taxon>Kalmanozyma</taxon>
    </lineage>
</organism>
<name>V5EA04_KALBG</name>
<protein>
    <submittedName>
        <fullName evidence="1">Uncharacterized protein</fullName>
    </submittedName>
</protein>
<proteinExistence type="predicted"/>
<dbReference type="HOGENOM" id="CLU_790166_0_0_1"/>
<dbReference type="AlphaFoldDB" id="V5EA04"/>